<evidence type="ECO:0000313" key="2">
    <source>
        <dbReference type="Proteomes" id="UP001148184"/>
    </source>
</evidence>
<comment type="caution">
    <text evidence="1">The sequence shown here is derived from an EMBL/GenBank/DDBJ whole genome shotgun (WGS) entry which is preliminary data.</text>
</comment>
<organism evidence="1 2">
    <name type="scientific">Pseudomonas rubra</name>
    <dbReference type="NCBI Taxonomy" id="2942627"/>
    <lineage>
        <taxon>Bacteria</taxon>
        <taxon>Pseudomonadati</taxon>
        <taxon>Pseudomonadota</taxon>
        <taxon>Gammaproteobacteria</taxon>
        <taxon>Pseudomonadales</taxon>
        <taxon>Pseudomonadaceae</taxon>
        <taxon>Pseudomonas</taxon>
    </lineage>
</organism>
<evidence type="ECO:0000313" key="1">
    <source>
        <dbReference type="EMBL" id="MDD1016978.1"/>
    </source>
</evidence>
<dbReference type="Pfam" id="PF07042">
    <property type="entry name" value="TrfA"/>
    <property type="match status" value="1"/>
</dbReference>
<name>A0ABT5PF94_9PSED</name>
<dbReference type="EMBL" id="JAMDGZ010000069">
    <property type="protein sequence ID" value="MDD1016978.1"/>
    <property type="molecule type" value="Genomic_DNA"/>
</dbReference>
<protein>
    <submittedName>
        <fullName evidence="1">Plasmid replication initiator TrfA</fullName>
    </submittedName>
</protein>
<reference evidence="1 2" key="1">
    <citation type="submission" date="2022-05" db="EMBL/GenBank/DDBJ databases">
        <title>Novel Pseudomonas spp. Isolated from a Rainbow Trout Aquaculture Facility.</title>
        <authorList>
            <person name="Testerman T."/>
            <person name="Graf J."/>
        </authorList>
    </citation>
    <scope>NUCLEOTIDE SEQUENCE [LARGE SCALE GENOMIC DNA]</scope>
    <source>
        <strain evidence="1 2">ID1025</strain>
    </source>
</reference>
<gene>
    <name evidence="1" type="primary">trfA</name>
    <name evidence="1" type="ORF">M5G17_25260</name>
</gene>
<dbReference type="Proteomes" id="UP001148184">
    <property type="component" value="Unassembled WGS sequence"/>
</dbReference>
<sequence length="293" mass="32883">MLLADAMARLEESRKRSVARPKVVEVNDEVASIPKFSETVRPIPNVILRSALFGVGPIKKSGDRTYLERVKVYSLGGISMFYTGALLNQGDLNVWGAVLHQAQEQELGEECKVTAYRLLKLLGKTDSGKNRRDLDACISRLKATALQIEVGEYSYEGSLIHEVYRGQGERSKRMYVIRLNSRLHVLFNGKQHTNVNWSVRQALQGKPLAQWLHGFYSSHAKSYDYKVETLHQLCGSSAKSLSDFKKDLRRSLEFLVGASAAEGRPLSYVFKGNLVQVTTTPSASQQRHLAKKR</sequence>
<dbReference type="RefSeq" id="WP_273895601.1">
    <property type="nucleotide sequence ID" value="NZ_JAMDGP010000004.1"/>
</dbReference>
<accession>A0ABT5PF94</accession>
<proteinExistence type="predicted"/>
<keyword evidence="2" id="KW-1185">Reference proteome</keyword>
<dbReference type="InterPro" id="IPR010751">
    <property type="entry name" value="TrfA"/>
</dbReference>